<dbReference type="PANTHER" id="PTHR36435">
    <property type="entry name" value="SLR1288 PROTEIN"/>
    <property type="match status" value="1"/>
</dbReference>
<accession>A0A0F8CM20</accession>
<feature type="transmembrane region" description="Helical" evidence="1">
    <location>
        <begin position="133"/>
        <end position="154"/>
    </location>
</feature>
<feature type="transmembrane region" description="Helical" evidence="1">
    <location>
        <begin position="196"/>
        <end position="213"/>
    </location>
</feature>
<dbReference type="Proteomes" id="UP000053331">
    <property type="component" value="Unassembled WGS sequence"/>
</dbReference>
<keyword evidence="4" id="KW-1185">Reference proteome</keyword>
<reference evidence="3 4" key="1">
    <citation type="journal article" date="2015" name="Genome Announc.">
        <title>Draft genome sequence of a Halorubrum H3 strain isolated from the burlinskoye salt lake (Altai Krai, Russia).</title>
        <authorList>
            <person name="Rozanov A.S."/>
            <person name="Bryanskaya A.V."/>
            <person name="Malup T.K."/>
            <person name="Kotenko A.V."/>
            <person name="Peltek S.E."/>
        </authorList>
    </citation>
    <scope>NUCLEOTIDE SEQUENCE [LARGE SCALE GENOMIC DNA]</scope>
    <source>
        <strain evidence="3 4">H3</strain>
    </source>
</reference>
<keyword evidence="1" id="KW-1133">Transmembrane helix</keyword>
<gene>
    <name evidence="3" type="ORF">FK85_24525</name>
</gene>
<proteinExistence type="predicted"/>
<organism evidence="3 4">
    <name type="scientific">Halorubrum saccharovorum</name>
    <dbReference type="NCBI Taxonomy" id="2248"/>
    <lineage>
        <taxon>Archaea</taxon>
        <taxon>Methanobacteriati</taxon>
        <taxon>Methanobacteriota</taxon>
        <taxon>Stenosarchaea group</taxon>
        <taxon>Halobacteria</taxon>
        <taxon>Halobacteriales</taxon>
        <taxon>Haloferacaceae</taxon>
        <taxon>Halorubrum</taxon>
    </lineage>
</organism>
<evidence type="ECO:0000313" key="4">
    <source>
        <dbReference type="Proteomes" id="UP000053331"/>
    </source>
</evidence>
<dbReference type="GO" id="GO:0004175">
    <property type="term" value="F:endopeptidase activity"/>
    <property type="evidence" value="ECO:0007669"/>
    <property type="project" value="UniProtKB-ARBA"/>
</dbReference>
<dbReference type="RefSeq" id="WP_050023595.1">
    <property type="nucleotide sequence ID" value="NZ_JNFH02000007.1"/>
</dbReference>
<name>A0A0F8CM20_9EURY</name>
<dbReference type="Pfam" id="PF02517">
    <property type="entry name" value="Rce1-like"/>
    <property type="match status" value="1"/>
</dbReference>
<evidence type="ECO:0000313" key="3">
    <source>
        <dbReference type="EMBL" id="KKF39952.1"/>
    </source>
</evidence>
<feature type="transmembrane region" description="Helical" evidence="1">
    <location>
        <begin position="94"/>
        <end position="113"/>
    </location>
</feature>
<evidence type="ECO:0000259" key="2">
    <source>
        <dbReference type="Pfam" id="PF02517"/>
    </source>
</evidence>
<feature type="transmembrane region" description="Helical" evidence="1">
    <location>
        <begin position="59"/>
        <end position="82"/>
    </location>
</feature>
<evidence type="ECO:0000256" key="1">
    <source>
        <dbReference type="SAM" id="Phobius"/>
    </source>
</evidence>
<comment type="caution">
    <text evidence="3">The sequence shown here is derived from an EMBL/GenBank/DDBJ whole genome shotgun (WGS) entry which is preliminary data.</text>
</comment>
<feature type="transmembrane region" description="Helical" evidence="1">
    <location>
        <begin position="220"/>
        <end position="239"/>
    </location>
</feature>
<dbReference type="InterPro" id="IPR052710">
    <property type="entry name" value="CAAX_protease"/>
</dbReference>
<dbReference type="AlphaFoldDB" id="A0A0F8CM20"/>
<feature type="transmembrane region" description="Helical" evidence="1">
    <location>
        <begin position="166"/>
        <end position="184"/>
    </location>
</feature>
<dbReference type="PANTHER" id="PTHR36435:SF1">
    <property type="entry name" value="CAAX AMINO TERMINAL PROTEASE FAMILY PROTEIN"/>
    <property type="match status" value="1"/>
</dbReference>
<feature type="domain" description="CAAX prenyl protease 2/Lysostaphin resistance protein A-like" evidence="2">
    <location>
        <begin position="136"/>
        <end position="232"/>
    </location>
</feature>
<dbReference type="EMBL" id="JNFH02000007">
    <property type="protein sequence ID" value="KKF39952.1"/>
    <property type="molecule type" value="Genomic_DNA"/>
</dbReference>
<feature type="transmembrane region" description="Helical" evidence="1">
    <location>
        <begin position="12"/>
        <end position="39"/>
    </location>
</feature>
<sequence length="242" mass="24911">MSETPPEPVNRILRVASAAFAVVFALLVASAVTGPVAQFAVSLGLVGEGTTGLQVLRTLLQFVGFLAAVVGYLAITDQWALVGVSRPTLREAGLVLGGGLVLFAFQYGALFVLGEVGLTTGQNQAVVPAGDPVTYYLAMIAVSLLVVGPVEEALFRGAVQGGLRQAFDAAPAILLASLMFGLVHLPSVSGTPGQRWAYVAVVVVLGAVLGVLYERTGNVLVPGLAHGVYNAVIYVVLLAQSL</sequence>
<dbReference type="InterPro" id="IPR003675">
    <property type="entry name" value="Rce1/LyrA-like_dom"/>
</dbReference>
<keyword evidence="1" id="KW-0812">Transmembrane</keyword>
<keyword evidence="1" id="KW-0472">Membrane</keyword>
<dbReference type="GO" id="GO:0080120">
    <property type="term" value="P:CAAX-box protein maturation"/>
    <property type="evidence" value="ECO:0007669"/>
    <property type="project" value="UniProtKB-ARBA"/>
</dbReference>
<protein>
    <recommendedName>
        <fullName evidence="2">CAAX prenyl protease 2/Lysostaphin resistance protein A-like domain-containing protein</fullName>
    </recommendedName>
</protein>
<dbReference type="OrthoDB" id="275779at2157"/>